<sequence length="236" mass="25763">MDLHQTTFHPLATLITYSLIGVKPSPVWILPSYEQVLCSCEGGTRSIAVGSSSRYDHLQPGNMVIQHGPSVTIILVDCGSEFCAYSFTRLGAVRAPLTTSAGSVFMMPFIGWSGVGMDRCIQSNSGGVVIITWGLNNTVHISITIYRLDSPTTPTSLAVPTRDMNGHISDMEDLLTHTPPSRVEEAETYDFLEAILKESDLQISPFGDIAENHTTNLDLNNHHLITPIIPYTCEAE</sequence>
<evidence type="ECO:0000313" key="4">
    <source>
        <dbReference type="EMBL" id="ACT88354.1"/>
    </source>
</evidence>
<organismHost>
    <name type="scientific">Felidae</name>
    <name type="common">cat family</name>
    <dbReference type="NCBI Taxonomy" id="9681"/>
</organismHost>
<reference evidence="5 7" key="3">
    <citation type="submission" date="2015-04" db="EMBL/GenBank/DDBJ databases">
        <title>Diversity among historical and modern clinical isolates of feline herpesvirus 1.</title>
        <authorList>
            <person name="Vaz P.K."/>
            <person name="Job N."/>
            <person name="Horsington J."/>
            <person name="Hartley C.A."/>
            <person name="Ficorilli N."/>
            <person name="Browning G.F."/>
            <person name="Devlin J.M."/>
        </authorList>
    </citation>
    <scope>NUCLEOTIDE SEQUENCE [LARGE SCALE GENOMIC DNA]</scope>
    <source>
        <strain evidence="5">Feligen</strain>
    </source>
</reference>
<dbReference type="EMBL" id="MH027360">
    <property type="protein sequence ID" value="AVR53471.1"/>
    <property type="molecule type" value="mRNA"/>
</dbReference>
<evidence type="ECO:0000313" key="6">
    <source>
        <dbReference type="EMBL" id="AVR53471.1"/>
    </source>
</evidence>
<organism evidence="4 8">
    <name type="scientific">Feline herpesvirus 1</name>
    <name type="common">FeHV-1</name>
    <name type="synonym">Feline viral rhinotracheitis virus</name>
    <dbReference type="NCBI Taxonomy" id="10334"/>
    <lineage>
        <taxon>Viruses</taxon>
        <taxon>Duplodnaviria</taxon>
        <taxon>Heunggongvirae</taxon>
        <taxon>Peploviricota</taxon>
        <taxon>Herviviricetes</taxon>
        <taxon>Herpesvirales</taxon>
        <taxon>Orthoherpesviridae</taxon>
        <taxon>Alphaherpesvirinae</taxon>
        <taxon>Varicellovirus</taxon>
        <taxon>Varicellovirus felidalpha1</taxon>
    </lineage>
</organism>
<dbReference type="Pfam" id="PF03277">
    <property type="entry name" value="Herpes_UL4"/>
    <property type="match status" value="1"/>
</dbReference>
<keyword evidence="3" id="KW-1048">Host nucleus</keyword>
<accession>D1FXX8</accession>
<dbReference type="GeneID" id="8658585"/>
<reference evidence="4" key="1">
    <citation type="submission" date="2009-12" db="EMBL/GenBank/DDBJ databases">
        <authorList>
            <person name="Tai S.-H."/>
            <person name="Niikura M."/>
            <person name="Cheng H.H."/>
            <person name="Kruger J.M."/>
            <person name="Wise A.G."/>
            <person name="Maes R.K."/>
        </authorList>
    </citation>
    <scope>NUCLEOTIDE SEQUENCE</scope>
    <source>
        <strain evidence="4">C-27</strain>
    </source>
</reference>
<name>D1FXX8_FHV1</name>
<gene>
    <name evidence="4" type="primary">UL4</name>
</gene>
<comment type="subcellular location">
    <subcellularLocation>
        <location evidence="1">Host nucleus</location>
    </subcellularLocation>
</comment>
<evidence type="ECO:0000256" key="3">
    <source>
        <dbReference type="ARBA" id="ARBA00022562"/>
    </source>
</evidence>
<evidence type="ECO:0000313" key="8">
    <source>
        <dbReference type="Proteomes" id="UP000149016"/>
    </source>
</evidence>
<dbReference type="Proteomes" id="UP000149016">
    <property type="component" value="Segment"/>
</dbReference>
<proteinExistence type="evidence at transcript level"/>
<dbReference type="RefSeq" id="YP_003331577.1">
    <property type="nucleotide sequence ID" value="NC_013590.2"/>
</dbReference>
<evidence type="ECO:0000313" key="5">
    <source>
        <dbReference type="EMBL" id="ANG65591.1"/>
    </source>
</evidence>
<dbReference type="EMBL" id="KR296657">
    <property type="protein sequence ID" value="ANG65591.1"/>
    <property type="molecule type" value="Genomic_DNA"/>
</dbReference>
<comment type="similarity">
    <text evidence="2">Belongs to the alphaherpesvirinae HHV-1 UL4 family.</text>
</comment>
<dbReference type="KEGG" id="vg:8658585"/>
<evidence type="ECO:0000313" key="7">
    <source>
        <dbReference type="Proteomes" id="UP000098246"/>
    </source>
</evidence>
<reference evidence="6" key="4">
    <citation type="submission" date="2018-03" db="EMBL/GenBank/DDBJ databases">
        <title>Feline Herpesvirus 1 isolate HR-1.</title>
        <authorList>
            <person name="Tian J."/>
            <person name="Liu Y."/>
            <person name="Liu X."/>
            <person name="Sun X."/>
            <person name="Zhang J."/>
            <person name="Qu L."/>
        </authorList>
    </citation>
    <scope>NUCLEOTIDE SEQUENCE</scope>
    <source>
        <strain evidence="6">HR-1</strain>
    </source>
</reference>
<dbReference type="EMBL" id="FJ478159">
    <property type="protein sequence ID" value="ACT88354.1"/>
    <property type="molecule type" value="Genomic_DNA"/>
</dbReference>
<evidence type="ECO:0000256" key="1">
    <source>
        <dbReference type="ARBA" id="ARBA00004147"/>
    </source>
</evidence>
<keyword evidence="8" id="KW-1185">Reference proteome</keyword>
<protein>
    <submittedName>
        <fullName evidence="4">Nuclear protein UL4</fullName>
    </submittedName>
</protein>
<dbReference type="GO" id="GO:0042025">
    <property type="term" value="C:host cell nucleus"/>
    <property type="evidence" value="ECO:0007669"/>
    <property type="project" value="UniProtKB-SubCell"/>
</dbReference>
<dbReference type="OrthoDB" id="13482at10239"/>
<dbReference type="Proteomes" id="UP000098246">
    <property type="component" value="Segment"/>
</dbReference>
<evidence type="ECO:0000256" key="2">
    <source>
        <dbReference type="ARBA" id="ARBA00010784"/>
    </source>
</evidence>
<dbReference type="InterPro" id="IPR004958">
    <property type="entry name" value="Herpes_UL4"/>
</dbReference>
<reference evidence="4 8" key="2">
    <citation type="journal article" date="2010" name="Virology">
        <title>Complete genomic sequence and an infectious BAC clone of feline herpesvirus-1 (FHV-1).</title>
        <authorList>
            <person name="Tai S.H."/>
            <person name="Niikura M."/>
            <person name="Cheng H.H."/>
            <person name="Kruger J.M."/>
            <person name="Wise A.G."/>
            <person name="Maes R.K."/>
        </authorList>
    </citation>
    <scope>NUCLEOTIDE SEQUENCE [LARGE SCALE GENOMIC DNA]</scope>
    <source>
        <strain evidence="4">C-27</strain>
    </source>
</reference>